<accession>A0AAE2C2I2</accession>
<dbReference type="PANTHER" id="PTHR33732:SF9">
    <property type="entry name" value="REF_SRPP-LIKE PROTEIN OS05G0151300_LOC_OS05G05940"/>
    <property type="match status" value="1"/>
</dbReference>
<evidence type="ECO:0000256" key="1">
    <source>
        <dbReference type="ARBA" id="ARBA00009737"/>
    </source>
</evidence>
<dbReference type="InterPro" id="IPR008802">
    <property type="entry name" value="REF"/>
</dbReference>
<dbReference type="PANTHER" id="PTHR33732">
    <property type="entry name" value="REF/SRPP-LIKE PROTEIN OS05G0151300/LOC_OS05G05940"/>
    <property type="match status" value="1"/>
</dbReference>
<comment type="caution">
    <text evidence="2">The sequence shown here is derived from an EMBL/GenBank/DDBJ whole genome shotgun (WGS) entry which is preliminary data.</text>
</comment>
<reference evidence="2" key="2">
    <citation type="journal article" date="2024" name="Plant">
        <title>Genomic evolution and insights into agronomic trait innovations of Sesamum species.</title>
        <authorList>
            <person name="Miao H."/>
            <person name="Wang L."/>
            <person name="Qu L."/>
            <person name="Liu H."/>
            <person name="Sun Y."/>
            <person name="Le M."/>
            <person name="Wang Q."/>
            <person name="Wei S."/>
            <person name="Zheng Y."/>
            <person name="Lin W."/>
            <person name="Duan Y."/>
            <person name="Cao H."/>
            <person name="Xiong S."/>
            <person name="Wang X."/>
            <person name="Wei L."/>
            <person name="Li C."/>
            <person name="Ma Q."/>
            <person name="Ju M."/>
            <person name="Zhao R."/>
            <person name="Li G."/>
            <person name="Mu C."/>
            <person name="Tian Q."/>
            <person name="Mei H."/>
            <person name="Zhang T."/>
            <person name="Gao T."/>
            <person name="Zhang H."/>
        </authorList>
    </citation>
    <scope>NUCLEOTIDE SEQUENCE</scope>
    <source>
        <strain evidence="2">K16</strain>
    </source>
</reference>
<proteinExistence type="inferred from homology"/>
<comment type="similarity">
    <text evidence="1">Belongs to the REF/SRPP family.</text>
</comment>
<protein>
    <submittedName>
        <fullName evidence="2">REF/SRPP-like protein</fullName>
    </submittedName>
</protein>
<dbReference type="AlphaFoldDB" id="A0AAE2C2I2"/>
<sequence length="360" mass="40038">MAEAADCNLQQPLLAESEEEQRLKYFEFVQVMALHALMCAAKLYSYAKENSGPLKPGVDTVEGTVKTVVGPVYDKYHGFPIEVLKFIDRKVDESVNRVQSRVPPTLKEVSTQAFETAQKAPAAARSVVTEVKNTGVVGTASGLAKTVYAKYEPAAKDLYTKYEPVAEQYVTLAWRQLNQLPLFPRVAQAVGPTASYCSEMYNQTVQQAAEKGYKVAAHLPLVLHNMASCFYVFVYGNAVSLVERWNIESMALVRGLNPKVGMPYLTEDLIEPEPLASSQYKGMSLPGIGMLCLLDTYFSQLRTLIEIKERKNGPSGYIYVKSGSIRTTLSSLPMSRKRHDQGRDFTLPARALENWLSRTL</sequence>
<dbReference type="Pfam" id="PF05755">
    <property type="entry name" value="REF"/>
    <property type="match status" value="1"/>
</dbReference>
<keyword evidence="3" id="KW-1185">Reference proteome</keyword>
<dbReference type="Proteomes" id="UP001289374">
    <property type="component" value="Unassembled WGS sequence"/>
</dbReference>
<evidence type="ECO:0000313" key="2">
    <source>
        <dbReference type="EMBL" id="KAK4406682.1"/>
    </source>
</evidence>
<evidence type="ECO:0000313" key="3">
    <source>
        <dbReference type="Proteomes" id="UP001289374"/>
    </source>
</evidence>
<dbReference type="EMBL" id="JACGWL010000003">
    <property type="protein sequence ID" value="KAK4406682.1"/>
    <property type="molecule type" value="Genomic_DNA"/>
</dbReference>
<name>A0AAE2C2I2_9LAMI</name>
<reference evidence="2" key="1">
    <citation type="submission" date="2020-06" db="EMBL/GenBank/DDBJ databases">
        <authorList>
            <person name="Li T."/>
            <person name="Hu X."/>
            <person name="Zhang T."/>
            <person name="Song X."/>
            <person name="Zhang H."/>
            <person name="Dai N."/>
            <person name="Sheng W."/>
            <person name="Hou X."/>
            <person name="Wei L."/>
        </authorList>
    </citation>
    <scope>NUCLEOTIDE SEQUENCE</scope>
    <source>
        <strain evidence="2">K16</strain>
        <tissue evidence="2">Leaf</tissue>
    </source>
</reference>
<gene>
    <name evidence="2" type="ORF">Sango_0674700</name>
</gene>
<organism evidence="2 3">
    <name type="scientific">Sesamum angolense</name>
    <dbReference type="NCBI Taxonomy" id="2727404"/>
    <lineage>
        <taxon>Eukaryota</taxon>
        <taxon>Viridiplantae</taxon>
        <taxon>Streptophyta</taxon>
        <taxon>Embryophyta</taxon>
        <taxon>Tracheophyta</taxon>
        <taxon>Spermatophyta</taxon>
        <taxon>Magnoliopsida</taxon>
        <taxon>eudicotyledons</taxon>
        <taxon>Gunneridae</taxon>
        <taxon>Pentapetalae</taxon>
        <taxon>asterids</taxon>
        <taxon>lamiids</taxon>
        <taxon>Lamiales</taxon>
        <taxon>Pedaliaceae</taxon>
        <taxon>Sesamum</taxon>
    </lineage>
</organism>